<feature type="compositionally biased region" description="Low complexity" evidence="1">
    <location>
        <begin position="125"/>
        <end position="144"/>
    </location>
</feature>
<protein>
    <submittedName>
        <fullName evidence="2">Uncharacterized protein</fullName>
    </submittedName>
</protein>
<name>A0A2I0J8Q3_PUNGR</name>
<evidence type="ECO:0000313" key="3">
    <source>
        <dbReference type="Proteomes" id="UP000233551"/>
    </source>
</evidence>
<comment type="caution">
    <text evidence="2">The sequence shown here is derived from an EMBL/GenBank/DDBJ whole genome shotgun (WGS) entry which is preliminary data.</text>
</comment>
<organism evidence="2 3">
    <name type="scientific">Punica granatum</name>
    <name type="common">Pomegranate</name>
    <dbReference type="NCBI Taxonomy" id="22663"/>
    <lineage>
        <taxon>Eukaryota</taxon>
        <taxon>Viridiplantae</taxon>
        <taxon>Streptophyta</taxon>
        <taxon>Embryophyta</taxon>
        <taxon>Tracheophyta</taxon>
        <taxon>Spermatophyta</taxon>
        <taxon>Magnoliopsida</taxon>
        <taxon>eudicotyledons</taxon>
        <taxon>Gunneridae</taxon>
        <taxon>Pentapetalae</taxon>
        <taxon>rosids</taxon>
        <taxon>malvids</taxon>
        <taxon>Myrtales</taxon>
        <taxon>Lythraceae</taxon>
        <taxon>Punica</taxon>
    </lineage>
</organism>
<feature type="compositionally biased region" description="Acidic residues" evidence="1">
    <location>
        <begin position="70"/>
        <end position="88"/>
    </location>
</feature>
<evidence type="ECO:0000256" key="1">
    <source>
        <dbReference type="SAM" id="MobiDB-lite"/>
    </source>
</evidence>
<dbReference type="AlphaFoldDB" id="A0A2I0J8Q3"/>
<accession>A0A2I0J8Q3</accession>
<proteinExistence type="predicted"/>
<keyword evidence="3" id="KW-1185">Reference proteome</keyword>
<dbReference type="Proteomes" id="UP000233551">
    <property type="component" value="Unassembled WGS sequence"/>
</dbReference>
<reference evidence="2 3" key="1">
    <citation type="submission" date="2017-11" db="EMBL/GenBank/DDBJ databases">
        <title>De-novo sequencing of pomegranate (Punica granatum L.) genome.</title>
        <authorList>
            <person name="Akparov Z."/>
            <person name="Amiraslanov A."/>
            <person name="Hajiyeva S."/>
            <person name="Abbasov M."/>
            <person name="Kaur K."/>
            <person name="Hamwieh A."/>
            <person name="Solovyev V."/>
            <person name="Salamov A."/>
            <person name="Braich B."/>
            <person name="Kosarev P."/>
            <person name="Mahmoud A."/>
            <person name="Hajiyev E."/>
            <person name="Babayeva S."/>
            <person name="Izzatullayeva V."/>
            <person name="Mammadov A."/>
            <person name="Mammadov A."/>
            <person name="Sharifova S."/>
            <person name="Ojaghi J."/>
            <person name="Eynullazada K."/>
            <person name="Bayramov B."/>
            <person name="Abdulazimova A."/>
            <person name="Shahmuradov I."/>
        </authorList>
    </citation>
    <scope>NUCLEOTIDE SEQUENCE [LARGE SCALE GENOMIC DNA]</scope>
    <source>
        <strain evidence="3">cv. AG2017</strain>
        <tissue evidence="2">Leaf</tissue>
    </source>
</reference>
<sequence>MHGADNYAKGALVTPRGFELGSRCKLGCILLTLIVFLNPLQTMGKRKYKIDGIGETTPGYLNKKRILLSDFDEEPESDDATDGNDFDSSDSYTKGEDESDEEDFCISPIRNTSDEDIDEKWTIYNSSDNSSDNSDSSPNASSGSTTDAAKDVAIR</sequence>
<dbReference type="EMBL" id="PGOL01001924">
    <property type="protein sequence ID" value="PKI52632.1"/>
    <property type="molecule type" value="Genomic_DNA"/>
</dbReference>
<feature type="region of interest" description="Disordered" evidence="1">
    <location>
        <begin position="67"/>
        <end position="155"/>
    </location>
</feature>
<evidence type="ECO:0000313" key="2">
    <source>
        <dbReference type="EMBL" id="PKI52632.1"/>
    </source>
</evidence>
<gene>
    <name evidence="2" type="ORF">CRG98_026972</name>
</gene>